<gene>
    <name evidence="2" type="ORF">SAMN02745133_00517</name>
</gene>
<sequence length="309" mass="35071">MNAAILSPAEYLQQGNMGRHETFAPRYGWLVKGCRAVQEDPHIFKASNAIERLGVGKNMVASIRFWCLCCKLIQPANGGAYQLTELGQKLFTGPKAYDPYLEDEGTLWLLHWQIFLPRLEAVAWPLAFNKCRLASFDIKQLAHFLHQAGQAYERWQEISSHTWERDASCILRMYADDRANGDIDSPFTRLGLLCRVPESNHFTFNIAEKPELPPLIFAAACFSYMHHYAGEGVRTVTLAKLSYDFNSPGVVFKIPESAVGSLLEQAAEALPFFSLEHIAGNLQLHLREKNLTPAQLYWLALEKYYKESK</sequence>
<proteinExistence type="predicted"/>
<evidence type="ECO:0000313" key="3">
    <source>
        <dbReference type="Proteomes" id="UP000184148"/>
    </source>
</evidence>
<dbReference type="Proteomes" id="UP000184148">
    <property type="component" value="Unassembled WGS sequence"/>
</dbReference>
<dbReference type="AlphaFoldDB" id="A0A1M4TZ50"/>
<reference evidence="3" key="1">
    <citation type="submission" date="2016-11" db="EMBL/GenBank/DDBJ databases">
        <authorList>
            <person name="Varghese N."/>
            <person name="Submissions S."/>
        </authorList>
    </citation>
    <scope>NUCLEOTIDE SEQUENCE [LARGE SCALE GENOMIC DNA]</scope>
    <source>
        <strain evidence="3">DSM 12395</strain>
    </source>
</reference>
<feature type="domain" description="DUF4007" evidence="1">
    <location>
        <begin position="18"/>
        <end position="305"/>
    </location>
</feature>
<protein>
    <recommendedName>
        <fullName evidence="1">DUF4007 domain-containing protein</fullName>
    </recommendedName>
</protein>
<dbReference type="STRING" id="1121429.SAMN02745133_00517"/>
<dbReference type="OrthoDB" id="747541at2"/>
<accession>A0A1M4TZ50</accession>
<dbReference type="Pfam" id="PF13182">
    <property type="entry name" value="DUF4007"/>
    <property type="match status" value="1"/>
</dbReference>
<keyword evidence="3" id="KW-1185">Reference proteome</keyword>
<name>A0A1M4TZ50_9FIRM</name>
<evidence type="ECO:0000259" key="1">
    <source>
        <dbReference type="Pfam" id="PF13182"/>
    </source>
</evidence>
<dbReference type="EMBL" id="FQUY01000002">
    <property type="protein sequence ID" value="SHE49643.1"/>
    <property type="molecule type" value="Genomic_DNA"/>
</dbReference>
<dbReference type="RefSeq" id="WP_073235274.1">
    <property type="nucleotide sequence ID" value="NZ_FQUY01000002.1"/>
</dbReference>
<evidence type="ECO:0000313" key="2">
    <source>
        <dbReference type="EMBL" id="SHE49643.1"/>
    </source>
</evidence>
<dbReference type="InterPro" id="IPR025248">
    <property type="entry name" value="DUF4007"/>
</dbReference>
<organism evidence="2 3">
    <name type="scientific">Desulforamulus putei DSM 12395</name>
    <dbReference type="NCBI Taxonomy" id="1121429"/>
    <lineage>
        <taxon>Bacteria</taxon>
        <taxon>Bacillati</taxon>
        <taxon>Bacillota</taxon>
        <taxon>Clostridia</taxon>
        <taxon>Eubacteriales</taxon>
        <taxon>Peptococcaceae</taxon>
        <taxon>Desulforamulus</taxon>
    </lineage>
</organism>